<evidence type="ECO:0000256" key="4">
    <source>
        <dbReference type="ARBA" id="ARBA00013346"/>
    </source>
</evidence>
<dbReference type="RefSeq" id="WP_210153513.1">
    <property type="nucleotide sequence ID" value="NZ_JAFCNB010000001.1"/>
</dbReference>
<evidence type="ECO:0000256" key="5">
    <source>
        <dbReference type="ARBA" id="ARBA00022490"/>
    </source>
</evidence>
<keyword evidence="8" id="KW-0949">S-adenosyl-L-methionine</keyword>
<dbReference type="GO" id="GO:0004719">
    <property type="term" value="F:protein-L-isoaspartate (D-aspartate) O-methyltransferase activity"/>
    <property type="evidence" value="ECO:0007669"/>
    <property type="project" value="UniProtKB-EC"/>
</dbReference>
<comment type="caution">
    <text evidence="13">The sequence shown here is derived from an EMBL/GenBank/DDBJ whole genome shotgun (WGS) entry which is preliminary data.</text>
</comment>
<evidence type="ECO:0000256" key="1">
    <source>
        <dbReference type="ARBA" id="ARBA00004496"/>
    </source>
</evidence>
<reference evidence="13" key="1">
    <citation type="submission" date="2021-02" db="EMBL/GenBank/DDBJ databases">
        <title>Draft genome sequence of Microbispora sp. RL4-1S isolated from rice leaves in Thailand.</title>
        <authorList>
            <person name="Muangham S."/>
            <person name="Duangmal K."/>
        </authorList>
    </citation>
    <scope>NUCLEOTIDE SEQUENCE</scope>
    <source>
        <strain evidence="13">RL4-1S</strain>
    </source>
</reference>
<dbReference type="InterPro" id="IPR029063">
    <property type="entry name" value="SAM-dependent_MTases_sf"/>
</dbReference>
<dbReference type="EMBL" id="JAFCNB010000001">
    <property type="protein sequence ID" value="MBP2702184.1"/>
    <property type="molecule type" value="Genomic_DNA"/>
</dbReference>
<dbReference type="Pfam" id="PF01135">
    <property type="entry name" value="PCMT"/>
    <property type="match status" value="1"/>
</dbReference>
<dbReference type="GO" id="GO:0032259">
    <property type="term" value="P:methylation"/>
    <property type="evidence" value="ECO:0007669"/>
    <property type="project" value="UniProtKB-KW"/>
</dbReference>
<keyword evidence="6" id="KW-0489">Methyltransferase</keyword>
<evidence type="ECO:0000256" key="11">
    <source>
        <dbReference type="ARBA" id="ARBA00031350"/>
    </source>
</evidence>
<organism evidence="13 14">
    <name type="scientific">Microbispora oryzae</name>
    <dbReference type="NCBI Taxonomy" id="2806554"/>
    <lineage>
        <taxon>Bacteria</taxon>
        <taxon>Bacillati</taxon>
        <taxon>Actinomycetota</taxon>
        <taxon>Actinomycetes</taxon>
        <taxon>Streptosporangiales</taxon>
        <taxon>Streptosporangiaceae</taxon>
        <taxon>Microbispora</taxon>
    </lineage>
</organism>
<feature type="region of interest" description="Disordered" evidence="12">
    <location>
        <begin position="117"/>
        <end position="151"/>
    </location>
</feature>
<sequence length="151" mass="15862">MFAAARSPESADRLRADLVTALKERGSIRSPEVAEAVAKVPRERFAPEAPLDAAYSVWDVVVTKRDADGKATSSISAPWLQAEMLEGARLTRGARVLEIGSGGYNAALIAEIVGPDAGSGAWTPRCAGSSPCRGPGRTRTRKPSSPAERSS</sequence>
<comment type="subcellular location">
    <subcellularLocation>
        <location evidence="1">Cytoplasm</location>
    </subcellularLocation>
</comment>
<comment type="similarity">
    <text evidence="2">Belongs to the methyltransferase superfamily. L-isoaspartyl/D-aspartyl protein methyltransferase family.</text>
</comment>
<accession>A0A940WB54</accession>
<keyword evidence="7" id="KW-0808">Transferase</keyword>
<evidence type="ECO:0000256" key="7">
    <source>
        <dbReference type="ARBA" id="ARBA00022679"/>
    </source>
</evidence>
<dbReference type="GO" id="GO:0005737">
    <property type="term" value="C:cytoplasm"/>
    <property type="evidence" value="ECO:0007669"/>
    <property type="project" value="UniProtKB-SubCell"/>
</dbReference>
<keyword evidence="5" id="KW-0963">Cytoplasm</keyword>
<dbReference type="EC" id="2.1.1.77" evidence="3"/>
<evidence type="ECO:0000313" key="13">
    <source>
        <dbReference type="EMBL" id="MBP2702184.1"/>
    </source>
</evidence>
<dbReference type="InterPro" id="IPR000682">
    <property type="entry name" value="PCMT"/>
</dbReference>
<gene>
    <name evidence="13" type="ORF">JOL79_00030</name>
</gene>
<evidence type="ECO:0000256" key="2">
    <source>
        <dbReference type="ARBA" id="ARBA00005369"/>
    </source>
</evidence>
<evidence type="ECO:0000313" key="14">
    <source>
        <dbReference type="Proteomes" id="UP000674234"/>
    </source>
</evidence>
<evidence type="ECO:0000256" key="8">
    <source>
        <dbReference type="ARBA" id="ARBA00022691"/>
    </source>
</evidence>
<dbReference type="PANTHER" id="PTHR11579:SF0">
    <property type="entry name" value="PROTEIN-L-ISOASPARTATE(D-ASPARTATE) O-METHYLTRANSFERASE"/>
    <property type="match status" value="1"/>
</dbReference>
<protein>
    <recommendedName>
        <fullName evidence="4">Protein-L-isoaspartate O-methyltransferase</fullName>
        <ecNumber evidence="3">2.1.1.77</ecNumber>
    </recommendedName>
    <alternativeName>
        <fullName evidence="11">L-isoaspartyl protein carboxyl methyltransferase</fullName>
    </alternativeName>
    <alternativeName>
        <fullName evidence="9">Protein L-isoaspartyl methyltransferase</fullName>
    </alternativeName>
    <alternativeName>
        <fullName evidence="10">Protein-beta-aspartate methyltransferase</fullName>
    </alternativeName>
</protein>
<dbReference type="Gene3D" id="3.40.50.150">
    <property type="entry name" value="Vaccinia Virus protein VP39"/>
    <property type="match status" value="1"/>
</dbReference>
<evidence type="ECO:0000256" key="12">
    <source>
        <dbReference type="SAM" id="MobiDB-lite"/>
    </source>
</evidence>
<proteinExistence type="inferred from homology"/>
<dbReference type="SUPFAM" id="SSF53335">
    <property type="entry name" value="S-adenosyl-L-methionine-dependent methyltransferases"/>
    <property type="match status" value="1"/>
</dbReference>
<dbReference type="AlphaFoldDB" id="A0A940WB54"/>
<evidence type="ECO:0000256" key="3">
    <source>
        <dbReference type="ARBA" id="ARBA00011890"/>
    </source>
</evidence>
<dbReference type="PANTHER" id="PTHR11579">
    <property type="entry name" value="PROTEIN-L-ISOASPARTATE O-METHYLTRANSFERASE"/>
    <property type="match status" value="1"/>
</dbReference>
<keyword evidence="14" id="KW-1185">Reference proteome</keyword>
<dbReference type="Proteomes" id="UP000674234">
    <property type="component" value="Unassembled WGS sequence"/>
</dbReference>
<name>A0A940WB54_9ACTN</name>
<evidence type="ECO:0000256" key="6">
    <source>
        <dbReference type="ARBA" id="ARBA00022603"/>
    </source>
</evidence>
<evidence type="ECO:0000256" key="9">
    <source>
        <dbReference type="ARBA" id="ARBA00030757"/>
    </source>
</evidence>
<evidence type="ECO:0000256" key="10">
    <source>
        <dbReference type="ARBA" id="ARBA00031323"/>
    </source>
</evidence>